<accession>A0AC34RPW4</accession>
<evidence type="ECO:0000313" key="2">
    <source>
        <dbReference type="WBParaSite" id="JU765_v2.g9081.t1"/>
    </source>
</evidence>
<reference evidence="2" key="1">
    <citation type="submission" date="2022-11" db="UniProtKB">
        <authorList>
            <consortium name="WormBaseParasite"/>
        </authorList>
    </citation>
    <scope>IDENTIFICATION</scope>
</reference>
<sequence>MSNERPKKENDKPKTQNTQTQTQIEKKPQILGYGESVPDNLFGIEEVELRYKESARKFYLKVKRPKWLTPTNTVPKGYDIAPGYSYFQGLLVLFPNSGVGLNVKAFSSRIYVVRVEGDSIAVNTCLVGDCIVDVDGCPITTVSDCSEKIIKGLKEKRYVSLTIERATTPETCRAVRCALFAEKTMPLDPKMATDSSKIGEDEATKVKQGRVPDASKGILKQPGKGVTGVSFYGTEKPHMDIKPESVEHCIGCEPYNP</sequence>
<organism evidence="1 2">
    <name type="scientific">Panagrolaimus sp. JU765</name>
    <dbReference type="NCBI Taxonomy" id="591449"/>
    <lineage>
        <taxon>Eukaryota</taxon>
        <taxon>Metazoa</taxon>
        <taxon>Ecdysozoa</taxon>
        <taxon>Nematoda</taxon>
        <taxon>Chromadorea</taxon>
        <taxon>Rhabditida</taxon>
        <taxon>Tylenchina</taxon>
        <taxon>Panagrolaimomorpha</taxon>
        <taxon>Panagrolaimoidea</taxon>
        <taxon>Panagrolaimidae</taxon>
        <taxon>Panagrolaimus</taxon>
    </lineage>
</organism>
<dbReference type="WBParaSite" id="JU765_v2.g9081.t1">
    <property type="protein sequence ID" value="JU765_v2.g9081.t1"/>
    <property type="gene ID" value="JU765_v2.g9081"/>
</dbReference>
<proteinExistence type="predicted"/>
<protein>
    <submittedName>
        <fullName evidence="2">PDZ domain-containing protein</fullName>
    </submittedName>
</protein>
<dbReference type="Proteomes" id="UP000887576">
    <property type="component" value="Unplaced"/>
</dbReference>
<name>A0AC34RPW4_9BILA</name>
<evidence type="ECO:0000313" key="1">
    <source>
        <dbReference type="Proteomes" id="UP000887576"/>
    </source>
</evidence>